<keyword evidence="1" id="KW-0547">Nucleotide-binding</keyword>
<dbReference type="RefSeq" id="WP_005211807.1">
    <property type="nucleotide sequence ID" value="NZ_KB291618.1"/>
</dbReference>
<evidence type="ECO:0000259" key="3">
    <source>
        <dbReference type="PROSITE" id="PS50893"/>
    </source>
</evidence>
<dbReference type="OrthoDB" id="9804819at2"/>
<dbReference type="InterPro" id="IPR027417">
    <property type="entry name" value="P-loop_NTPase"/>
</dbReference>
<organism evidence="4 5">
    <name type="scientific">Clostridium celatum DSM 1785</name>
    <dbReference type="NCBI Taxonomy" id="545697"/>
    <lineage>
        <taxon>Bacteria</taxon>
        <taxon>Bacillati</taxon>
        <taxon>Bacillota</taxon>
        <taxon>Clostridia</taxon>
        <taxon>Eubacteriales</taxon>
        <taxon>Clostridiaceae</taxon>
        <taxon>Clostridium</taxon>
    </lineage>
</organism>
<proteinExistence type="predicted"/>
<dbReference type="CDD" id="cd03230">
    <property type="entry name" value="ABC_DR_subfamily_A"/>
    <property type="match status" value="1"/>
</dbReference>
<dbReference type="SMART" id="SM00382">
    <property type="entry name" value="AAA"/>
    <property type="match status" value="1"/>
</dbReference>
<dbReference type="AlphaFoldDB" id="L1QJT3"/>
<comment type="caution">
    <text evidence="4">The sequence shown here is derived from an EMBL/GenBank/DDBJ whole genome shotgun (WGS) entry which is preliminary data.</text>
</comment>
<dbReference type="GO" id="GO:0005524">
    <property type="term" value="F:ATP binding"/>
    <property type="evidence" value="ECO:0007669"/>
    <property type="project" value="UniProtKB-KW"/>
</dbReference>
<keyword evidence="2 4" id="KW-0067">ATP-binding</keyword>
<protein>
    <submittedName>
        <fullName evidence="4">ABC transporter, ATP-binding protein</fullName>
    </submittedName>
</protein>
<dbReference type="PATRIC" id="fig|545697.3.peg.1034"/>
<dbReference type="Gene3D" id="3.40.50.300">
    <property type="entry name" value="P-loop containing nucleotide triphosphate hydrolases"/>
    <property type="match status" value="1"/>
</dbReference>
<dbReference type="PANTHER" id="PTHR43158:SF5">
    <property type="entry name" value="ABC TRANSPORTER, ATP-BINDING PROTEIN"/>
    <property type="match status" value="1"/>
</dbReference>
<name>L1QJT3_9CLOT</name>
<dbReference type="STRING" id="545697.HMPREF0216_01050"/>
<dbReference type="EMBL" id="AMEZ01000026">
    <property type="protein sequence ID" value="EKY28206.1"/>
    <property type="molecule type" value="Genomic_DNA"/>
</dbReference>
<feature type="domain" description="ABC transporter" evidence="3">
    <location>
        <begin position="4"/>
        <end position="229"/>
    </location>
</feature>
<evidence type="ECO:0000256" key="2">
    <source>
        <dbReference type="ARBA" id="ARBA00022840"/>
    </source>
</evidence>
<dbReference type="InterPro" id="IPR003439">
    <property type="entry name" value="ABC_transporter-like_ATP-bd"/>
</dbReference>
<evidence type="ECO:0000256" key="1">
    <source>
        <dbReference type="ARBA" id="ARBA00022741"/>
    </source>
</evidence>
<dbReference type="PANTHER" id="PTHR43158">
    <property type="entry name" value="SKFA PEPTIDE EXPORT ATP-BINDING PROTEIN SKFE"/>
    <property type="match status" value="1"/>
</dbReference>
<dbReference type="Proteomes" id="UP000010420">
    <property type="component" value="Unassembled WGS sequence"/>
</dbReference>
<evidence type="ECO:0000313" key="4">
    <source>
        <dbReference type="EMBL" id="EKY28206.1"/>
    </source>
</evidence>
<sequence>MAKIEVKNLKKSYNSNLVLDDINIVFDENKIYGLLGRNGAGKTTLLNIITNRIFQDNGVVEVDGENVRENDNALEKIYFMTERNLFPESYTVKKILKWTSEFYKNFHMEYALELAKKFELDINKKMKNLSTGYCSIAKIIIAMASGAEIIIFDEPVLGLDANHRELFYKELMKNYIDEPKTIILSTHIIEEVSNIIENVVILNDRSIVNTEDAEELLNKVYTVSGLSENVDKYIKAKEIVNIEALTNFKAATVLGEICSEDKKLAEELGLEFSKVELQKLFIYLTSKEEK</sequence>
<accession>L1QJT3</accession>
<evidence type="ECO:0000313" key="5">
    <source>
        <dbReference type="Proteomes" id="UP000010420"/>
    </source>
</evidence>
<dbReference type="GO" id="GO:0016887">
    <property type="term" value="F:ATP hydrolysis activity"/>
    <property type="evidence" value="ECO:0007669"/>
    <property type="project" value="InterPro"/>
</dbReference>
<dbReference type="PROSITE" id="PS50893">
    <property type="entry name" value="ABC_TRANSPORTER_2"/>
    <property type="match status" value="1"/>
</dbReference>
<dbReference type="eggNOG" id="COG1131">
    <property type="taxonomic scope" value="Bacteria"/>
</dbReference>
<dbReference type="InterPro" id="IPR003593">
    <property type="entry name" value="AAA+_ATPase"/>
</dbReference>
<keyword evidence="5" id="KW-1185">Reference proteome</keyword>
<dbReference type="Pfam" id="PF00005">
    <property type="entry name" value="ABC_tran"/>
    <property type="match status" value="1"/>
</dbReference>
<dbReference type="SUPFAM" id="SSF52540">
    <property type="entry name" value="P-loop containing nucleoside triphosphate hydrolases"/>
    <property type="match status" value="1"/>
</dbReference>
<reference evidence="4 5" key="1">
    <citation type="submission" date="2012-05" db="EMBL/GenBank/DDBJ databases">
        <authorList>
            <person name="Weinstock G."/>
            <person name="Sodergren E."/>
            <person name="Lobos E.A."/>
            <person name="Fulton L."/>
            <person name="Fulton R."/>
            <person name="Courtney L."/>
            <person name="Fronick C."/>
            <person name="O'Laughlin M."/>
            <person name="Godfrey J."/>
            <person name="Wilson R.M."/>
            <person name="Miner T."/>
            <person name="Farmer C."/>
            <person name="Delehaunty K."/>
            <person name="Cordes M."/>
            <person name="Minx P."/>
            <person name="Tomlinson C."/>
            <person name="Chen J."/>
            <person name="Wollam A."/>
            <person name="Pepin K.H."/>
            <person name="Bhonagiri V."/>
            <person name="Zhang X."/>
            <person name="Suruliraj S."/>
            <person name="Warren W."/>
            <person name="Mitreva M."/>
            <person name="Mardis E.R."/>
            <person name="Wilson R.K."/>
        </authorList>
    </citation>
    <scope>NUCLEOTIDE SEQUENCE [LARGE SCALE GENOMIC DNA]</scope>
    <source>
        <strain evidence="4 5">DSM 1785</strain>
    </source>
</reference>
<dbReference type="HOGENOM" id="CLU_000604_1_2_9"/>
<gene>
    <name evidence="4" type="ORF">HMPREF0216_01050</name>
</gene>